<evidence type="ECO:0000256" key="3">
    <source>
        <dbReference type="ARBA" id="ARBA00022825"/>
    </source>
</evidence>
<dbReference type="InterPro" id="IPR009003">
    <property type="entry name" value="Peptidase_S1_PA"/>
</dbReference>
<dbReference type="InterPro" id="IPR050127">
    <property type="entry name" value="Serine_Proteases_S1"/>
</dbReference>
<organism evidence="6 7">
    <name type="scientific">Neotoma lepida</name>
    <name type="common">Desert woodrat</name>
    <dbReference type="NCBI Taxonomy" id="56216"/>
    <lineage>
        <taxon>Eukaryota</taxon>
        <taxon>Metazoa</taxon>
        <taxon>Chordata</taxon>
        <taxon>Craniata</taxon>
        <taxon>Vertebrata</taxon>
        <taxon>Euteleostomi</taxon>
        <taxon>Mammalia</taxon>
        <taxon>Eutheria</taxon>
        <taxon>Euarchontoglires</taxon>
        <taxon>Glires</taxon>
        <taxon>Rodentia</taxon>
        <taxon>Myomorpha</taxon>
        <taxon>Muroidea</taxon>
        <taxon>Cricetidae</taxon>
        <taxon>Neotominae</taxon>
        <taxon>Neotoma</taxon>
    </lineage>
</organism>
<evidence type="ECO:0000259" key="5">
    <source>
        <dbReference type="PROSITE" id="PS50240"/>
    </source>
</evidence>
<dbReference type="InterPro" id="IPR043504">
    <property type="entry name" value="Peptidase_S1_PA_chymotrypsin"/>
</dbReference>
<dbReference type="PANTHER" id="PTHR24264:SF40">
    <property type="entry name" value="HYALURONAN-BINDING PROTEIN 2"/>
    <property type="match status" value="1"/>
</dbReference>
<dbReference type="SUPFAM" id="SSF50494">
    <property type="entry name" value="Trypsin-like serine proteases"/>
    <property type="match status" value="1"/>
</dbReference>
<accession>A0A1A6HQ81</accession>
<dbReference type="PANTHER" id="PTHR24264">
    <property type="entry name" value="TRYPSIN-RELATED"/>
    <property type="match status" value="1"/>
</dbReference>
<dbReference type="GO" id="GO:0005615">
    <property type="term" value="C:extracellular space"/>
    <property type="evidence" value="ECO:0007669"/>
    <property type="project" value="TreeGrafter"/>
</dbReference>
<evidence type="ECO:0000313" key="7">
    <source>
        <dbReference type="Proteomes" id="UP000092124"/>
    </source>
</evidence>
<evidence type="ECO:0000256" key="2">
    <source>
        <dbReference type="ARBA" id="ARBA00022801"/>
    </source>
</evidence>
<dbReference type="EMBL" id="LZPO01017450">
    <property type="protein sequence ID" value="OBS80155.1"/>
    <property type="molecule type" value="Genomic_DNA"/>
</dbReference>
<dbReference type="STRING" id="56216.A0A1A6HQ81"/>
<dbReference type="GO" id="GO:0006508">
    <property type="term" value="P:proteolysis"/>
    <property type="evidence" value="ECO:0007669"/>
    <property type="project" value="UniProtKB-KW"/>
</dbReference>
<dbReference type="Proteomes" id="UP000092124">
    <property type="component" value="Unassembled WGS sequence"/>
</dbReference>
<dbReference type="SMART" id="SM00020">
    <property type="entry name" value="Tryp_SPc"/>
    <property type="match status" value="1"/>
</dbReference>
<dbReference type="OrthoDB" id="7863416at2759"/>
<name>A0A1A6HQ81_NEOLE</name>
<dbReference type="Pfam" id="PF00089">
    <property type="entry name" value="Trypsin"/>
    <property type="match status" value="1"/>
</dbReference>
<proteinExistence type="predicted"/>
<feature type="region of interest" description="Disordered" evidence="4">
    <location>
        <begin position="1"/>
        <end position="33"/>
    </location>
</feature>
<evidence type="ECO:0000313" key="6">
    <source>
        <dbReference type="EMBL" id="OBS80155.1"/>
    </source>
</evidence>
<dbReference type="PROSITE" id="PS50240">
    <property type="entry name" value="TRYPSIN_DOM"/>
    <property type="match status" value="1"/>
</dbReference>
<keyword evidence="2" id="KW-0378">Hydrolase</keyword>
<gene>
    <name evidence="6" type="ORF">A6R68_21641</name>
</gene>
<feature type="domain" description="Peptidase S1" evidence="5">
    <location>
        <begin position="1"/>
        <end position="174"/>
    </location>
</feature>
<keyword evidence="1" id="KW-0645">Protease</keyword>
<reference evidence="6 7" key="1">
    <citation type="submission" date="2016-06" db="EMBL/GenBank/DDBJ databases">
        <title>The Draft Genome Sequence and Annotation of the Desert Woodrat Neotoma lepida.</title>
        <authorList>
            <person name="Campbell M."/>
            <person name="Oakeson K.F."/>
            <person name="Yandell M."/>
            <person name="Halpert J.R."/>
            <person name="Dearing D."/>
        </authorList>
    </citation>
    <scope>NUCLEOTIDE SEQUENCE [LARGE SCALE GENOMIC DNA]</scope>
    <source>
        <strain evidence="6">417</strain>
        <tissue evidence="6">Liver</tissue>
    </source>
</reference>
<comment type="caution">
    <text evidence="6">The sequence shown here is derived from an EMBL/GenBank/DDBJ whole genome shotgun (WGS) entry which is preliminary data.</text>
</comment>
<keyword evidence="7" id="KW-1185">Reference proteome</keyword>
<evidence type="ECO:0000256" key="4">
    <source>
        <dbReference type="SAM" id="MobiDB-lite"/>
    </source>
</evidence>
<dbReference type="InterPro" id="IPR001254">
    <property type="entry name" value="Trypsin_dom"/>
</dbReference>
<dbReference type="AlphaFoldDB" id="A0A1A6HQ81"/>
<dbReference type="Gene3D" id="2.40.10.10">
    <property type="entry name" value="Trypsin-like serine proteases"/>
    <property type="match status" value="1"/>
</dbReference>
<evidence type="ECO:0000256" key="1">
    <source>
        <dbReference type="ARBA" id="ARBA00022670"/>
    </source>
</evidence>
<sequence length="179" mass="20011">MTLYPSPGGYGKPQTQNRKEQAASESLSSSSHVGLSKQTTAHFVSYLKELAVEPLELRVRKPYLPTALWLQPWVSSFFQTQQLKLVLASLPLELCIMGSFGTDFQRSPRQFETSLNLVHKADLLFGDSGGPLTCEKDGTYFVYGIVSWGQECGKKPGVYTQVTKFLNWIKSTIHREAGF</sequence>
<protein>
    <recommendedName>
        <fullName evidence="5">Peptidase S1 domain-containing protein</fullName>
    </recommendedName>
</protein>
<keyword evidence="3" id="KW-0720">Serine protease</keyword>
<dbReference type="GO" id="GO:0004252">
    <property type="term" value="F:serine-type endopeptidase activity"/>
    <property type="evidence" value="ECO:0007669"/>
    <property type="project" value="InterPro"/>
</dbReference>